<gene>
    <name evidence="2" type="ORF">H072_8162</name>
</gene>
<comment type="caution">
    <text evidence="2">The sequence shown here is derived from an EMBL/GenBank/DDBJ whole genome shotgun (WGS) entry which is preliminary data.</text>
</comment>
<sequence length="673" mass="69656">MSCSLFYDYSAGANAGDIFYYNTDNSCLGIPSYVNGTDCSAWPLAGNNPNATFIWRPYGTATATPITSECLPPLYTSQNYGVPIYTTLPCAVSNSIFTETGIATYKYTTDGSGGMSSIVWTIGPIPSQNTSTTSASTLQVPSYIFNTSTVVITDTIYSTASGTLVSTTTLITTATTITSTITRVTALTTVAERDIFAERDFDCTAKGPAGEYDRFGNARRLTRTFTFYDGTNTYLTTLAPLSYVASSGTTTVYSNTTTTEIDSRTAYKTATAGLISTITAPATASATFGPYYVTVSGAGTTYTGPDDKRSLPTDTPKKVKRQELTDGYVGLADSDGTVGIVTDPASAIIFYVINGQLLALIDDTDWYTYTELAIVGDPGYESWVLQASPPATDSISTEWTGFELGSLGWQNDAFGTEGFAQMCAGSSLSTSPDIPVINFWYDESLDPPGGACVLLSAGVVDVPAIPSSTEIFTEMTTITSISTITGDPITTYVCNNGGVCPQQCTYDTNLLTTSICSTASNGLSTCQACLMSTPAPVIQTDVEWVTSTIPCANPPCPQVVTQWNNAGGNTPCNGNDNTVTVWGNAGAGGAGGAAAAPAAPAAPATDAGAGAGTANTYVATDSGSSTSTSTTKSTTRTGTPTANPSVGFGGKVEAQSGSVMALAFVAGAFAFFA</sequence>
<dbReference type="OrthoDB" id="5400173at2759"/>
<feature type="compositionally biased region" description="Low complexity" evidence="1">
    <location>
        <begin position="617"/>
        <end position="641"/>
    </location>
</feature>
<protein>
    <submittedName>
        <fullName evidence="2">Uncharacterized protein</fullName>
    </submittedName>
</protein>
<dbReference type="OMA" id="TTYVCNN"/>
<proteinExistence type="predicted"/>
<organism evidence="2 3">
    <name type="scientific">Dactylellina haptotyla (strain CBS 200.50)</name>
    <name type="common">Nematode-trapping fungus</name>
    <name type="synonym">Monacrosporium haptotylum</name>
    <dbReference type="NCBI Taxonomy" id="1284197"/>
    <lineage>
        <taxon>Eukaryota</taxon>
        <taxon>Fungi</taxon>
        <taxon>Dikarya</taxon>
        <taxon>Ascomycota</taxon>
        <taxon>Pezizomycotina</taxon>
        <taxon>Orbiliomycetes</taxon>
        <taxon>Orbiliales</taxon>
        <taxon>Orbiliaceae</taxon>
        <taxon>Dactylellina</taxon>
    </lineage>
</organism>
<evidence type="ECO:0000256" key="1">
    <source>
        <dbReference type="SAM" id="MobiDB-lite"/>
    </source>
</evidence>
<name>S8BSB2_DACHA</name>
<dbReference type="AlphaFoldDB" id="S8BSB2"/>
<reference evidence="2 3" key="1">
    <citation type="journal article" date="2013" name="PLoS Genet.">
        <title>Genomic mechanisms accounting for the adaptation to parasitism in nematode-trapping fungi.</title>
        <authorList>
            <person name="Meerupati T."/>
            <person name="Andersson K.M."/>
            <person name="Friman E."/>
            <person name="Kumar D."/>
            <person name="Tunlid A."/>
            <person name="Ahren D."/>
        </authorList>
    </citation>
    <scope>NUCLEOTIDE SEQUENCE [LARGE SCALE GENOMIC DNA]</scope>
    <source>
        <strain evidence="2 3">CBS 200.50</strain>
    </source>
</reference>
<dbReference type="EMBL" id="AQGS01000576">
    <property type="protein sequence ID" value="EPS38132.1"/>
    <property type="molecule type" value="Genomic_DNA"/>
</dbReference>
<dbReference type="HOGENOM" id="CLU_408266_0_0_1"/>
<accession>S8BSB2</accession>
<evidence type="ECO:0000313" key="2">
    <source>
        <dbReference type="EMBL" id="EPS38132.1"/>
    </source>
</evidence>
<evidence type="ECO:0000313" key="3">
    <source>
        <dbReference type="Proteomes" id="UP000015100"/>
    </source>
</evidence>
<dbReference type="Proteomes" id="UP000015100">
    <property type="component" value="Unassembled WGS sequence"/>
</dbReference>
<feature type="region of interest" description="Disordered" evidence="1">
    <location>
        <begin position="617"/>
        <end position="646"/>
    </location>
</feature>
<keyword evidence="3" id="KW-1185">Reference proteome</keyword>
<reference evidence="3" key="2">
    <citation type="submission" date="2013-04" db="EMBL/GenBank/DDBJ databases">
        <title>Genomic mechanisms accounting for the adaptation to parasitism in nematode-trapping fungi.</title>
        <authorList>
            <person name="Ahren D.G."/>
        </authorList>
    </citation>
    <scope>NUCLEOTIDE SEQUENCE [LARGE SCALE GENOMIC DNA]</scope>
    <source>
        <strain evidence="3">CBS 200.50</strain>
    </source>
</reference>